<organism evidence="1 2">
    <name type="scientific">Panagrellus redivivus</name>
    <name type="common">Microworm</name>
    <dbReference type="NCBI Taxonomy" id="6233"/>
    <lineage>
        <taxon>Eukaryota</taxon>
        <taxon>Metazoa</taxon>
        <taxon>Ecdysozoa</taxon>
        <taxon>Nematoda</taxon>
        <taxon>Chromadorea</taxon>
        <taxon>Rhabditida</taxon>
        <taxon>Tylenchina</taxon>
        <taxon>Panagrolaimomorpha</taxon>
        <taxon>Panagrolaimoidea</taxon>
        <taxon>Panagrolaimidae</taxon>
        <taxon>Panagrellus</taxon>
    </lineage>
</organism>
<dbReference type="AlphaFoldDB" id="A0A7E4ZX32"/>
<protein>
    <submittedName>
        <fullName evidence="2">EthD domain-containing protein</fullName>
    </submittedName>
</protein>
<dbReference type="WBParaSite" id="Pan_g22549.t1">
    <property type="protein sequence ID" value="Pan_g22549.t1"/>
    <property type="gene ID" value="Pan_g22549"/>
</dbReference>
<evidence type="ECO:0000313" key="2">
    <source>
        <dbReference type="WBParaSite" id="Pan_g22549.t1"/>
    </source>
</evidence>
<accession>A0A7E4ZX32</accession>
<sequence>MVAQKMTFLATFAPAVKDGNLDRWDEWQGRHDGWIKGGGQEAPQSANPNPRLVCVRRPIDHFYLSVFATLTFLAEMAIPLRTGFERGWKCVFENCTTLTLTIDKN</sequence>
<name>A0A7E4ZX32_PANRE</name>
<keyword evidence="1" id="KW-1185">Reference proteome</keyword>
<evidence type="ECO:0000313" key="1">
    <source>
        <dbReference type="Proteomes" id="UP000492821"/>
    </source>
</evidence>
<dbReference type="Proteomes" id="UP000492821">
    <property type="component" value="Unassembled WGS sequence"/>
</dbReference>
<reference evidence="2" key="2">
    <citation type="submission" date="2020-10" db="UniProtKB">
        <authorList>
            <consortium name="WormBaseParasite"/>
        </authorList>
    </citation>
    <scope>IDENTIFICATION</scope>
</reference>
<reference evidence="1" key="1">
    <citation type="journal article" date="2013" name="Genetics">
        <title>The draft genome and transcriptome of Panagrellus redivivus are shaped by the harsh demands of a free-living lifestyle.</title>
        <authorList>
            <person name="Srinivasan J."/>
            <person name="Dillman A.R."/>
            <person name="Macchietto M.G."/>
            <person name="Heikkinen L."/>
            <person name="Lakso M."/>
            <person name="Fracchia K.M."/>
            <person name="Antoshechkin I."/>
            <person name="Mortazavi A."/>
            <person name="Wong G."/>
            <person name="Sternberg P.W."/>
        </authorList>
    </citation>
    <scope>NUCLEOTIDE SEQUENCE [LARGE SCALE GENOMIC DNA]</scope>
    <source>
        <strain evidence="1">MT8872</strain>
    </source>
</reference>
<proteinExistence type="predicted"/>